<keyword evidence="4" id="KW-0158">Chromosome</keyword>
<keyword evidence="6" id="KW-0164">Citrullination</keyword>
<comment type="subcellular location">
    <subcellularLocation>
        <location evidence="1">Chromosome</location>
    </subcellularLocation>
    <subcellularLocation>
        <location evidence="2">Nucleus</location>
        <location evidence="2">Nucleolus</location>
    </subcellularLocation>
</comment>
<dbReference type="EMBL" id="JAIWQS010000003">
    <property type="protein sequence ID" value="KAJ8770432.1"/>
    <property type="molecule type" value="Genomic_DNA"/>
</dbReference>
<proteinExistence type="predicted"/>
<dbReference type="AlphaFoldDB" id="A0AAV8TU77"/>
<evidence type="ECO:0000256" key="1">
    <source>
        <dbReference type="ARBA" id="ARBA00004286"/>
    </source>
</evidence>
<dbReference type="GO" id="GO:0005694">
    <property type="term" value="C:chromosome"/>
    <property type="evidence" value="ECO:0007669"/>
    <property type="project" value="UniProtKB-SubCell"/>
</dbReference>
<accession>A0AAV8TU77</accession>
<dbReference type="PANTHER" id="PTHR13557">
    <property type="entry name" value="COILED-COIL DOMAIN-CONTAINING PROTEIN 86"/>
    <property type="match status" value="1"/>
</dbReference>
<keyword evidence="12" id="KW-1185">Reference proteome</keyword>
<dbReference type="GO" id="GO:0005730">
    <property type="term" value="C:nucleolus"/>
    <property type="evidence" value="ECO:0007669"/>
    <property type="project" value="UniProtKB-SubCell"/>
</dbReference>
<dbReference type="PANTHER" id="PTHR13557:SF1">
    <property type="entry name" value="COILED-COIL DOMAIN-CONTAINING PROTEIN 86"/>
    <property type="match status" value="1"/>
</dbReference>
<dbReference type="Proteomes" id="UP001159364">
    <property type="component" value="Linkage Group LG03"/>
</dbReference>
<organism evidence="11 12">
    <name type="scientific">Erythroxylum novogranatense</name>
    <dbReference type="NCBI Taxonomy" id="1862640"/>
    <lineage>
        <taxon>Eukaryota</taxon>
        <taxon>Viridiplantae</taxon>
        <taxon>Streptophyta</taxon>
        <taxon>Embryophyta</taxon>
        <taxon>Tracheophyta</taxon>
        <taxon>Spermatophyta</taxon>
        <taxon>Magnoliopsida</taxon>
        <taxon>eudicotyledons</taxon>
        <taxon>Gunneridae</taxon>
        <taxon>Pentapetalae</taxon>
        <taxon>rosids</taxon>
        <taxon>fabids</taxon>
        <taxon>Malpighiales</taxon>
        <taxon>Erythroxylaceae</taxon>
        <taxon>Erythroxylum</taxon>
    </lineage>
</organism>
<evidence type="ECO:0000256" key="2">
    <source>
        <dbReference type="ARBA" id="ARBA00004604"/>
    </source>
</evidence>
<protein>
    <recommendedName>
        <fullName evidence="3">Coiled-coil domain-containing protein 86</fullName>
    </recommendedName>
</protein>
<evidence type="ECO:0000313" key="12">
    <source>
        <dbReference type="Proteomes" id="UP001159364"/>
    </source>
</evidence>
<evidence type="ECO:0000256" key="4">
    <source>
        <dbReference type="ARBA" id="ARBA00022454"/>
    </source>
</evidence>
<keyword evidence="7 10" id="KW-0175">Coiled coil</keyword>
<comment type="function">
    <text evidence="9">Required for proper chromosome segregation during mitosis and error-free mitotic progression.</text>
</comment>
<evidence type="ECO:0000256" key="8">
    <source>
        <dbReference type="ARBA" id="ARBA00023242"/>
    </source>
</evidence>
<evidence type="ECO:0000313" key="11">
    <source>
        <dbReference type="EMBL" id="KAJ8770432.1"/>
    </source>
</evidence>
<evidence type="ECO:0000256" key="7">
    <source>
        <dbReference type="ARBA" id="ARBA00023054"/>
    </source>
</evidence>
<evidence type="ECO:0000256" key="3">
    <source>
        <dbReference type="ARBA" id="ARBA00016738"/>
    </source>
</evidence>
<keyword evidence="5" id="KW-0597">Phosphoprotein</keyword>
<reference evidence="11 12" key="1">
    <citation type="submission" date="2021-09" db="EMBL/GenBank/DDBJ databases">
        <title>Genomic insights and catalytic innovation underlie evolution of tropane alkaloids biosynthesis.</title>
        <authorList>
            <person name="Wang Y.-J."/>
            <person name="Tian T."/>
            <person name="Huang J.-P."/>
            <person name="Huang S.-X."/>
        </authorList>
    </citation>
    <scope>NUCLEOTIDE SEQUENCE [LARGE SCALE GENOMIC DNA]</scope>
    <source>
        <strain evidence="11">KIB-2018</strain>
        <tissue evidence="11">Leaf</tissue>
    </source>
</reference>
<evidence type="ECO:0000256" key="10">
    <source>
        <dbReference type="SAM" id="Coils"/>
    </source>
</evidence>
<evidence type="ECO:0000256" key="5">
    <source>
        <dbReference type="ARBA" id="ARBA00022553"/>
    </source>
</evidence>
<sequence length="165" mass="19292">MTCTIDFRNLNEGFNGKTYKRKRQEVEDATATTTADSAMEVDDVTLPPPAKRSVVPSSDDLDKLTFGKLTYDGVIVRRVSDRKWKQVRKQRASVKHVRTSFKERERQKEIKRAYSERMNEVKEEIRRNQVEKMNKKMAVEADDENRCLGFLLKRKGCLEIGLRMF</sequence>
<dbReference type="InterPro" id="IPR026570">
    <property type="entry name" value="CCDC86"/>
</dbReference>
<evidence type="ECO:0000256" key="6">
    <source>
        <dbReference type="ARBA" id="ARBA00022934"/>
    </source>
</evidence>
<comment type="caution">
    <text evidence="11">The sequence shown here is derived from an EMBL/GenBank/DDBJ whole genome shotgun (WGS) entry which is preliminary data.</text>
</comment>
<gene>
    <name evidence="11" type="ORF">K2173_015046</name>
</gene>
<feature type="coiled-coil region" evidence="10">
    <location>
        <begin position="104"/>
        <end position="131"/>
    </location>
</feature>
<keyword evidence="8" id="KW-0539">Nucleus</keyword>
<evidence type="ECO:0000256" key="9">
    <source>
        <dbReference type="ARBA" id="ARBA00093307"/>
    </source>
</evidence>
<name>A0AAV8TU77_9ROSI</name>